<protein>
    <submittedName>
        <fullName evidence="2">Zinc ribbon domain-containing protein</fullName>
    </submittedName>
</protein>
<feature type="domain" description="Zinc-ribbon" evidence="1">
    <location>
        <begin position="3"/>
        <end position="24"/>
    </location>
</feature>
<comment type="caution">
    <text evidence="2">The sequence shown here is derived from an EMBL/GenBank/DDBJ whole genome shotgun (WGS) entry which is preliminary data.</text>
</comment>
<dbReference type="InterPro" id="IPR026870">
    <property type="entry name" value="Zinc_ribbon_dom"/>
</dbReference>
<name>A0A2A8LIR2_BACCE</name>
<evidence type="ECO:0000259" key="1">
    <source>
        <dbReference type="Pfam" id="PF13240"/>
    </source>
</evidence>
<gene>
    <name evidence="2" type="ORF">CN491_23625</name>
</gene>
<dbReference type="AlphaFoldDB" id="A0A2A8LIR2"/>
<proteinExistence type="predicted"/>
<reference evidence="2 3" key="1">
    <citation type="submission" date="2017-09" db="EMBL/GenBank/DDBJ databases">
        <title>Large-scale bioinformatics analysis of Bacillus genomes uncovers conserved roles of natural products in bacterial physiology.</title>
        <authorList>
            <consortium name="Agbiome Team Llc"/>
            <person name="Bleich R.M."/>
            <person name="Grubbs K.J."/>
            <person name="Santa Maria K.C."/>
            <person name="Allen S.E."/>
            <person name="Farag S."/>
            <person name="Shank E.A."/>
            <person name="Bowers A."/>
        </authorList>
    </citation>
    <scope>NUCLEOTIDE SEQUENCE [LARGE SCALE GENOMIC DNA]</scope>
    <source>
        <strain evidence="2 3">AFS002368</strain>
    </source>
</reference>
<evidence type="ECO:0000313" key="2">
    <source>
        <dbReference type="EMBL" id="PES90644.1"/>
    </source>
</evidence>
<dbReference type="RefSeq" id="WP_098269429.1">
    <property type="nucleotide sequence ID" value="NZ_JAVIVZ010000001.1"/>
</dbReference>
<dbReference type="EMBL" id="NTZF01000033">
    <property type="protein sequence ID" value="PES90644.1"/>
    <property type="molecule type" value="Genomic_DNA"/>
</dbReference>
<dbReference type="Pfam" id="PF13240">
    <property type="entry name" value="Zn_Ribbon_1"/>
    <property type="match status" value="1"/>
</dbReference>
<evidence type="ECO:0000313" key="3">
    <source>
        <dbReference type="Proteomes" id="UP000220900"/>
    </source>
</evidence>
<accession>A0A2A8LIR2</accession>
<sequence length="109" mass="11772">MRYCTKCGNETNEDNKFCGQCGESLSYKTVEGSFVNSNSNSSIEVFSLVGFITGLISWFINLWGLIGTIAIVFSILGLNKQVTGTSKTFAIVGMVSGIINVLYAVILLI</sequence>
<organism evidence="2 3">
    <name type="scientific">Bacillus cereus</name>
    <dbReference type="NCBI Taxonomy" id="1396"/>
    <lineage>
        <taxon>Bacteria</taxon>
        <taxon>Bacillati</taxon>
        <taxon>Bacillota</taxon>
        <taxon>Bacilli</taxon>
        <taxon>Bacillales</taxon>
        <taxon>Bacillaceae</taxon>
        <taxon>Bacillus</taxon>
        <taxon>Bacillus cereus group</taxon>
    </lineage>
</organism>
<dbReference type="Proteomes" id="UP000220900">
    <property type="component" value="Unassembled WGS sequence"/>
</dbReference>